<dbReference type="EMBL" id="JBHUKR010000024">
    <property type="protein sequence ID" value="MFD2421996.1"/>
    <property type="molecule type" value="Genomic_DNA"/>
</dbReference>
<proteinExistence type="predicted"/>
<feature type="transmembrane region" description="Helical" evidence="1">
    <location>
        <begin position="87"/>
        <end position="108"/>
    </location>
</feature>
<accession>A0ABW5G4H1</accession>
<keyword evidence="1" id="KW-1133">Transmembrane helix</keyword>
<dbReference type="Proteomes" id="UP001597417">
    <property type="component" value="Unassembled WGS sequence"/>
</dbReference>
<comment type="caution">
    <text evidence="2">The sequence shown here is derived from an EMBL/GenBank/DDBJ whole genome shotgun (WGS) entry which is preliminary data.</text>
</comment>
<sequence length="109" mass="11271">MTDEDVETRPTRTGPERTKFGRRWRGFTGSLAVGLVALAVVVLGAGLVSAAVGAPGPGVAPLCAHPLAAILALALQRQADRRGGRVAAAAGTGVVVSVVVVLVFFWWWP</sequence>
<organism evidence="2 3">
    <name type="scientific">Amycolatopsis pigmentata</name>
    <dbReference type="NCBI Taxonomy" id="450801"/>
    <lineage>
        <taxon>Bacteria</taxon>
        <taxon>Bacillati</taxon>
        <taxon>Actinomycetota</taxon>
        <taxon>Actinomycetes</taxon>
        <taxon>Pseudonocardiales</taxon>
        <taxon>Pseudonocardiaceae</taxon>
        <taxon>Amycolatopsis</taxon>
    </lineage>
</organism>
<evidence type="ECO:0000256" key="1">
    <source>
        <dbReference type="SAM" id="Phobius"/>
    </source>
</evidence>
<keyword evidence="1" id="KW-0812">Transmembrane</keyword>
<protein>
    <submittedName>
        <fullName evidence="2">Uncharacterized protein</fullName>
    </submittedName>
</protein>
<keyword evidence="3" id="KW-1185">Reference proteome</keyword>
<keyword evidence="1" id="KW-0472">Membrane</keyword>
<evidence type="ECO:0000313" key="2">
    <source>
        <dbReference type="EMBL" id="MFD2421996.1"/>
    </source>
</evidence>
<name>A0ABW5G4H1_9PSEU</name>
<feature type="transmembrane region" description="Helical" evidence="1">
    <location>
        <begin position="27"/>
        <end position="52"/>
    </location>
</feature>
<gene>
    <name evidence="2" type="ORF">ACFSXZ_37280</name>
</gene>
<feature type="transmembrane region" description="Helical" evidence="1">
    <location>
        <begin position="58"/>
        <end position="75"/>
    </location>
</feature>
<evidence type="ECO:0000313" key="3">
    <source>
        <dbReference type="Proteomes" id="UP001597417"/>
    </source>
</evidence>
<reference evidence="3" key="1">
    <citation type="journal article" date="2019" name="Int. J. Syst. Evol. Microbiol.">
        <title>The Global Catalogue of Microorganisms (GCM) 10K type strain sequencing project: providing services to taxonomists for standard genome sequencing and annotation.</title>
        <authorList>
            <consortium name="The Broad Institute Genomics Platform"/>
            <consortium name="The Broad Institute Genome Sequencing Center for Infectious Disease"/>
            <person name="Wu L."/>
            <person name="Ma J."/>
        </authorList>
    </citation>
    <scope>NUCLEOTIDE SEQUENCE [LARGE SCALE GENOMIC DNA]</scope>
    <source>
        <strain evidence="3">CGMCC 4.7645</strain>
    </source>
</reference>
<dbReference type="RefSeq" id="WP_378270867.1">
    <property type="nucleotide sequence ID" value="NZ_JBHUKR010000024.1"/>
</dbReference>